<dbReference type="SUPFAM" id="SSF47413">
    <property type="entry name" value="lambda repressor-like DNA-binding domains"/>
    <property type="match status" value="1"/>
</dbReference>
<feature type="domain" description="HTH cro/C1-type" evidence="1">
    <location>
        <begin position="20"/>
        <end position="92"/>
    </location>
</feature>
<dbReference type="PANTHER" id="PTHR35010">
    <property type="entry name" value="BLL4672 PROTEIN-RELATED"/>
    <property type="match status" value="1"/>
</dbReference>
<dbReference type="Gene3D" id="1.10.260.40">
    <property type="entry name" value="lambda repressor-like DNA-binding domains"/>
    <property type="match status" value="1"/>
</dbReference>
<dbReference type="Pfam" id="PF17765">
    <property type="entry name" value="MLTR_LBD"/>
    <property type="match status" value="1"/>
</dbReference>
<keyword evidence="3" id="KW-1185">Reference proteome</keyword>
<dbReference type="AlphaFoldDB" id="A0A4R1NNJ9"/>
<dbReference type="InterPro" id="IPR001387">
    <property type="entry name" value="Cro/C1-type_HTH"/>
</dbReference>
<dbReference type="Pfam" id="PF13560">
    <property type="entry name" value="HTH_31"/>
    <property type="match status" value="1"/>
</dbReference>
<accession>A0A4R1NNJ9</accession>
<gene>
    <name evidence="2" type="ORF">EZJ58_4541</name>
</gene>
<dbReference type="CDD" id="cd00093">
    <property type="entry name" value="HTH_XRE"/>
    <property type="match status" value="1"/>
</dbReference>
<dbReference type="SMART" id="SM00530">
    <property type="entry name" value="HTH_XRE"/>
    <property type="match status" value="1"/>
</dbReference>
<evidence type="ECO:0000313" key="3">
    <source>
        <dbReference type="Proteomes" id="UP000294555"/>
    </source>
</evidence>
<dbReference type="Proteomes" id="UP000294555">
    <property type="component" value="Unassembled WGS sequence"/>
</dbReference>
<dbReference type="InterPro" id="IPR010982">
    <property type="entry name" value="Lambda_DNA-bd_dom_sf"/>
</dbReference>
<dbReference type="Gene3D" id="3.30.450.180">
    <property type="match status" value="1"/>
</dbReference>
<evidence type="ECO:0000259" key="1">
    <source>
        <dbReference type="SMART" id="SM00530"/>
    </source>
</evidence>
<dbReference type="EMBL" id="SJOI01000001">
    <property type="protein sequence ID" value="TCL06296.1"/>
    <property type="molecule type" value="Genomic_DNA"/>
</dbReference>
<dbReference type="RefSeq" id="WP_243701520.1">
    <property type="nucleotide sequence ID" value="NZ_SJOI01000001.1"/>
</dbReference>
<comment type="caution">
    <text evidence="2">The sequence shown here is derived from an EMBL/GenBank/DDBJ whole genome shotgun (WGS) entry which is preliminary data.</text>
</comment>
<sequence length="271" mass="30816">MMQDGRFNQPQSRLREFGKFLRSRRERLTHVQAGLPPGFRRRTPGLRREEVAQLAGIGATWYTWLEQGRDVRPSVEVLEAIAEALQLGQAERQYLFVLAGISLHEDRAAGAECVPDALMRMLIGMKDQPAYVLGRRCDILAWNDAAVRVFGDFGTLEGDQRNLIHLMFTSKTHRQLLVDWDDIAPVSLAMFRADSAYYAGDPDFERLISRLEKASPQFRVWWSSHDVVHQPSTVKRIRHPDDGLLVFEYMSLSVDGCPGMRFVVCTPEGKG</sequence>
<dbReference type="InterPro" id="IPR041413">
    <property type="entry name" value="MLTR_LBD"/>
</dbReference>
<evidence type="ECO:0000313" key="2">
    <source>
        <dbReference type="EMBL" id="TCL06296.1"/>
    </source>
</evidence>
<proteinExistence type="predicted"/>
<organism evidence="2 3">
    <name type="scientific">Sodalis ligni</name>
    <dbReference type="NCBI Taxonomy" id="2697027"/>
    <lineage>
        <taxon>Bacteria</taxon>
        <taxon>Pseudomonadati</taxon>
        <taxon>Pseudomonadota</taxon>
        <taxon>Gammaproteobacteria</taxon>
        <taxon>Enterobacterales</taxon>
        <taxon>Bruguierivoracaceae</taxon>
        <taxon>Sodalis</taxon>
    </lineage>
</organism>
<reference evidence="2 3" key="1">
    <citation type="submission" date="2019-02" db="EMBL/GenBank/DDBJ databases">
        <title>Investigation of anaerobic lignin degradation for improved lignocellulosic biofuels.</title>
        <authorList>
            <person name="Deangelis K."/>
        </authorList>
    </citation>
    <scope>NUCLEOTIDE SEQUENCE [LARGE SCALE GENOMIC DNA]</scope>
    <source>
        <strain evidence="2 3">159R</strain>
    </source>
</reference>
<name>A0A4R1NNJ9_9GAMM</name>
<protein>
    <submittedName>
        <fullName evidence="2">Helix-turn-helix protein</fullName>
    </submittedName>
</protein>
<dbReference type="GO" id="GO:0003677">
    <property type="term" value="F:DNA binding"/>
    <property type="evidence" value="ECO:0007669"/>
    <property type="project" value="InterPro"/>
</dbReference>